<dbReference type="KEGG" id="vg:65133521"/>
<accession>A0A898KC14</accession>
<dbReference type="Pfam" id="PF11195">
    <property type="entry name" value="Tad2-like"/>
    <property type="match status" value="1"/>
</dbReference>
<dbReference type="InterPro" id="IPR021361">
    <property type="entry name" value="Tad2-like_dom"/>
</dbReference>
<protein>
    <recommendedName>
        <fullName evidence="1">Thoeris anti-defense 2-like domain-containing protein</fullName>
    </recommendedName>
</protein>
<proteinExistence type="predicted"/>
<reference evidence="2" key="1">
    <citation type="submission" date="2021-01" db="EMBL/GenBank/DDBJ databases">
        <authorList>
            <person name="Li S."/>
            <person name="Lin Y."/>
        </authorList>
    </citation>
    <scope>NUCLEOTIDE SEQUENCE</scope>
</reference>
<evidence type="ECO:0000259" key="1">
    <source>
        <dbReference type="Pfam" id="PF11195"/>
    </source>
</evidence>
<organism evidence="2 3">
    <name type="scientific">Klebsiella phage vB_KpnP_P184</name>
    <dbReference type="NCBI Taxonomy" id="2806547"/>
    <lineage>
        <taxon>Viruses</taxon>
        <taxon>Duplodnaviria</taxon>
        <taxon>Heunggongvirae</taxon>
        <taxon>Uroviricota</taxon>
        <taxon>Caudoviricetes</taxon>
        <taxon>Schitoviridae</taxon>
        <taxon>Efbeekayvirus</taxon>
        <taxon>Efbeekayvirus P184</taxon>
    </lineage>
</organism>
<dbReference type="EMBL" id="MW495044">
    <property type="protein sequence ID" value="QSJ03701.1"/>
    <property type="molecule type" value="Genomic_DNA"/>
</dbReference>
<dbReference type="RefSeq" id="YP_010114919.1">
    <property type="nucleotide sequence ID" value="NC_055919.1"/>
</dbReference>
<name>A0A898KC14_9CAUD</name>
<feature type="domain" description="Thoeris anti-defense 2-like" evidence="1">
    <location>
        <begin position="2"/>
        <end position="80"/>
    </location>
</feature>
<dbReference type="Proteomes" id="UP000663176">
    <property type="component" value="Segment"/>
</dbReference>
<keyword evidence="3" id="KW-1185">Reference proteome</keyword>
<evidence type="ECO:0000313" key="2">
    <source>
        <dbReference type="EMBL" id="QSJ03701.1"/>
    </source>
</evidence>
<sequence>MKALEELKAGNKVARKGWNGANQFIWYVPPGLYPARMEAIKGYFAEDKVPYAGYIALKNAQDQVVPWLPSQGDLLAEDWVKL</sequence>
<evidence type="ECO:0000313" key="3">
    <source>
        <dbReference type="Proteomes" id="UP000663176"/>
    </source>
</evidence>
<dbReference type="GeneID" id="65133521"/>